<name>A0A859FIP6_9BACI</name>
<feature type="modified residue" description="N6-(pyridoxal phosphate)lysine" evidence="5">
    <location>
        <position position="199"/>
    </location>
</feature>
<dbReference type="EC" id="4.1.2.48" evidence="7"/>
<dbReference type="RefSeq" id="WP_176010109.1">
    <property type="nucleotide sequence ID" value="NZ_CP041372.2"/>
</dbReference>
<dbReference type="InterPro" id="IPR015424">
    <property type="entry name" value="PyrdxlP-dep_Trfase"/>
</dbReference>
<reference evidence="8" key="1">
    <citation type="submission" date="2019-07" db="EMBL/GenBank/DDBJ databases">
        <title>Bacillus alkalisoli sp. nov. isolated from saline soil.</title>
        <authorList>
            <person name="Sun J.-Q."/>
            <person name="Xu L."/>
        </authorList>
    </citation>
    <scope>NUCLEOTIDE SEQUENCE [LARGE SCALE GENOMIC DNA]</scope>
    <source>
        <strain evidence="8">M4U3P1</strain>
    </source>
</reference>
<protein>
    <submittedName>
        <fullName evidence="7">Low-specificity L-threonine aldolase</fullName>
        <ecNumber evidence="7">4.1.2.48</ecNumber>
    </submittedName>
</protein>
<dbReference type="EMBL" id="CP041372">
    <property type="protein sequence ID" value="QKS72125.1"/>
    <property type="molecule type" value="Genomic_DNA"/>
</dbReference>
<organism evidence="7 8">
    <name type="scientific">Paenalkalicoccus suaedae</name>
    <dbReference type="NCBI Taxonomy" id="2592382"/>
    <lineage>
        <taxon>Bacteria</taxon>
        <taxon>Bacillati</taxon>
        <taxon>Bacillota</taxon>
        <taxon>Bacilli</taxon>
        <taxon>Bacillales</taxon>
        <taxon>Bacillaceae</taxon>
        <taxon>Paenalkalicoccus</taxon>
    </lineage>
</organism>
<evidence type="ECO:0000256" key="1">
    <source>
        <dbReference type="ARBA" id="ARBA00001933"/>
    </source>
</evidence>
<dbReference type="SUPFAM" id="SSF53383">
    <property type="entry name" value="PLP-dependent transferases"/>
    <property type="match status" value="1"/>
</dbReference>
<dbReference type="GO" id="GO:0005829">
    <property type="term" value="C:cytosol"/>
    <property type="evidence" value="ECO:0007669"/>
    <property type="project" value="TreeGrafter"/>
</dbReference>
<dbReference type="GO" id="GO:0008732">
    <property type="term" value="F:L-allo-threonine aldolase activity"/>
    <property type="evidence" value="ECO:0007669"/>
    <property type="project" value="TreeGrafter"/>
</dbReference>
<dbReference type="InterPro" id="IPR001597">
    <property type="entry name" value="ArAA_b-elim_lyase/Thr_aldolase"/>
</dbReference>
<dbReference type="PANTHER" id="PTHR48097:SF9">
    <property type="entry name" value="L-THREONINE ALDOLASE"/>
    <property type="match status" value="1"/>
</dbReference>
<dbReference type="InterPro" id="IPR023603">
    <property type="entry name" value="Low_specificity_L-TA-like"/>
</dbReference>
<dbReference type="PANTHER" id="PTHR48097">
    <property type="entry name" value="L-THREONINE ALDOLASE-RELATED"/>
    <property type="match status" value="1"/>
</dbReference>
<gene>
    <name evidence="7" type="primary">ltaE</name>
    <name evidence="7" type="ORF">FLK61_36300</name>
</gene>
<evidence type="ECO:0000256" key="2">
    <source>
        <dbReference type="ARBA" id="ARBA00006966"/>
    </source>
</evidence>
<accession>A0A859FIP6</accession>
<dbReference type="CDD" id="cd06502">
    <property type="entry name" value="TA_like"/>
    <property type="match status" value="1"/>
</dbReference>
<dbReference type="Pfam" id="PF01212">
    <property type="entry name" value="Beta_elim_lyase"/>
    <property type="match status" value="1"/>
</dbReference>
<dbReference type="GO" id="GO:0006545">
    <property type="term" value="P:glycine biosynthetic process"/>
    <property type="evidence" value="ECO:0007669"/>
    <property type="project" value="TreeGrafter"/>
</dbReference>
<dbReference type="NCBIfam" id="NF041359">
    <property type="entry name" value="GntG_guanitoxin"/>
    <property type="match status" value="1"/>
</dbReference>
<keyword evidence="8" id="KW-1185">Reference proteome</keyword>
<dbReference type="Gene3D" id="3.40.640.10">
    <property type="entry name" value="Type I PLP-dependent aspartate aminotransferase-like (Major domain)"/>
    <property type="match status" value="1"/>
</dbReference>
<comment type="similarity">
    <text evidence="2">Belongs to the threonine aldolase family.</text>
</comment>
<dbReference type="GO" id="GO:0006567">
    <property type="term" value="P:L-threonine catabolic process"/>
    <property type="evidence" value="ECO:0007669"/>
    <property type="project" value="TreeGrafter"/>
</dbReference>
<proteinExistence type="inferred from homology"/>
<evidence type="ECO:0000313" key="8">
    <source>
        <dbReference type="Proteomes" id="UP000318138"/>
    </source>
</evidence>
<dbReference type="PIRSF" id="PIRSF017617">
    <property type="entry name" value="Thr_aldolase"/>
    <property type="match status" value="1"/>
</dbReference>
<dbReference type="NCBIfam" id="NF007825">
    <property type="entry name" value="PRK10534.1"/>
    <property type="match status" value="1"/>
</dbReference>
<evidence type="ECO:0000256" key="5">
    <source>
        <dbReference type="PIRSR" id="PIRSR017617-1"/>
    </source>
</evidence>
<dbReference type="InterPro" id="IPR015421">
    <property type="entry name" value="PyrdxlP-dep_Trfase_major"/>
</dbReference>
<evidence type="ECO:0000256" key="3">
    <source>
        <dbReference type="ARBA" id="ARBA00022898"/>
    </source>
</evidence>
<evidence type="ECO:0000313" key="7">
    <source>
        <dbReference type="EMBL" id="QKS72125.1"/>
    </source>
</evidence>
<dbReference type="InterPro" id="IPR015422">
    <property type="entry name" value="PyrdxlP-dep_Trfase_small"/>
</dbReference>
<dbReference type="Gene3D" id="3.90.1150.10">
    <property type="entry name" value="Aspartate Aminotransferase, domain 1"/>
    <property type="match status" value="1"/>
</dbReference>
<sequence>MIDLRSDTVTKPNETLRRLMAEADVGDDVYGEDPSVNELERYVAELVQKESSLFVTSGTQGNQAAILAHTRPGDEIIMDRDAHVFIYEGAAMSVFAGVQAMSLPHTNGEMNLDEVERSIRSDDIHFPETGLIWLENTHNRGGGAVLSLSYMKELYTLAQRYEIPVHMDGARLFNAAASLQVEPSEITQYVDTVQFCLSKGLGAPVGSMLAGPAPFIKRARKVRKMLGGGLRQAGVLAAPGLYALKHHREQLHVDHQHAQKIAEALRTWTDLTIDHEVQTNIVVANVAPSKRSVHEWVDLFEEKGVRIIPYKAGSLRFTTNRDVSKEDIEQVIKVIQELGAS</sequence>
<keyword evidence="4 7" id="KW-0456">Lyase</keyword>
<dbReference type="AlphaFoldDB" id="A0A859FIP6"/>
<dbReference type="Proteomes" id="UP000318138">
    <property type="component" value="Chromosome"/>
</dbReference>
<keyword evidence="3" id="KW-0663">Pyridoxal phosphate</keyword>
<comment type="cofactor">
    <cofactor evidence="1">
        <name>pyridoxal 5'-phosphate</name>
        <dbReference type="ChEBI" id="CHEBI:597326"/>
    </cofactor>
</comment>
<evidence type="ECO:0000259" key="6">
    <source>
        <dbReference type="Pfam" id="PF01212"/>
    </source>
</evidence>
<dbReference type="KEGG" id="psua:FLK61_36300"/>
<evidence type="ECO:0000256" key="4">
    <source>
        <dbReference type="ARBA" id="ARBA00023239"/>
    </source>
</evidence>
<dbReference type="FunFam" id="3.40.640.10:FF:000030">
    <property type="entry name" value="Low-specificity L-threonine aldolase"/>
    <property type="match status" value="1"/>
</dbReference>
<feature type="domain" description="Aromatic amino acid beta-eliminating lyase/threonine aldolase" evidence="6">
    <location>
        <begin position="3"/>
        <end position="287"/>
    </location>
</feature>